<sequence length="766" mass="84702">MNMISLNFTLYRFVCDKVTFSNIFAVDAESRRFPENSPFYCCWAIVPRQRAVSTVKAAEWSGCTPASYFKSHGNEIVLPFNNAVGTVDIEGDTNVITFNVRPYSNSNEPISVVAKGTLDPRPYVGRSNRNYAIKLRDVSGQTIGKLLFALEAREESGCVISTPLGIDGQPGVHTGLSNNLLNAVGVGASAGNLALRNRNENGRNGYGTVDGGKVQYDKREPYAQRDNSSFSNSVTPQAGSLEGMPMQAFNCLRAPTSTSATTECDPHSYVKLDLCIERIVVKDDSSGQENPVPLLLGANYYLKVRFGGGVSTTQSVECQDPRKITYKDHMTFIEDVCSNDRLRFSLWENGKQVAGFSLNPTKFRVDIGMQKEYAIPFRYYPTRQSAFLELTVQRMGEPSLEDVEKTIDSFRVVRGIPFGGMRFMDEQLQLRRSEGESSEHLNTKTIGTTSGHSTTNLSSHTPEKAVEKGQRPEKLCREECGKQHTPLRAEHSSPPVAAEKKDFGQPGHHQTKAKNGDRHDTHTNPAVTQLAPSERVGENITNSVNSSFIVKQVSPVRKGSSAKRHALLRRMTEEEVVPASAMRQYPGNDAPTSMKTVVRSMETTRSASPLRVTGAPRGDQRPRKLEDEYQSLTGGSKLLSMEDASQPRRNSPSTSPDQRVPDNAIDRERLVDSLLHRMNGRPGMNTTLMEEWMEWRHTCLSSRSSRSGSEGSAFCREDSVASLEIRSHAVSPRPTKSLSHAADMRPYTPVITRRAASDGRPPIPGR</sequence>
<dbReference type="EMBL" id="CZPT02001617">
    <property type="protein sequence ID" value="SCU71311.1"/>
    <property type="molecule type" value="Genomic_DNA"/>
</dbReference>
<feature type="region of interest" description="Disordered" evidence="1">
    <location>
        <begin position="599"/>
        <end position="665"/>
    </location>
</feature>
<evidence type="ECO:0000256" key="1">
    <source>
        <dbReference type="SAM" id="MobiDB-lite"/>
    </source>
</evidence>
<feature type="compositionally biased region" description="Basic and acidic residues" evidence="1">
    <location>
        <begin position="461"/>
        <end position="491"/>
    </location>
</feature>
<dbReference type="AlphaFoldDB" id="A0A1G4IG80"/>
<dbReference type="GeneID" id="92376832"/>
<evidence type="ECO:0000313" key="2">
    <source>
        <dbReference type="EMBL" id="SCU71311.1"/>
    </source>
</evidence>
<gene>
    <name evidence="2" type="ORF">TEOVI_000289200</name>
</gene>
<reference evidence="2" key="1">
    <citation type="submission" date="2016-09" db="EMBL/GenBank/DDBJ databases">
        <authorList>
            <person name="Hebert L."/>
            <person name="Moumen B."/>
        </authorList>
    </citation>
    <scope>NUCLEOTIDE SEQUENCE [LARGE SCALE GENOMIC DNA]</scope>
    <source>
        <strain evidence="2">OVI</strain>
    </source>
</reference>
<proteinExistence type="predicted"/>
<dbReference type="Proteomes" id="UP000195570">
    <property type="component" value="Unassembled WGS sequence"/>
</dbReference>
<evidence type="ECO:0000313" key="3">
    <source>
        <dbReference type="Proteomes" id="UP000195570"/>
    </source>
</evidence>
<feature type="compositionally biased region" description="Basic and acidic residues" evidence="1">
    <location>
        <begin position="618"/>
        <end position="627"/>
    </location>
</feature>
<dbReference type="RefSeq" id="XP_067081991.1">
    <property type="nucleotide sequence ID" value="XM_067225890.1"/>
</dbReference>
<organism evidence="2 3">
    <name type="scientific">Trypanosoma equiperdum</name>
    <dbReference type="NCBI Taxonomy" id="5694"/>
    <lineage>
        <taxon>Eukaryota</taxon>
        <taxon>Discoba</taxon>
        <taxon>Euglenozoa</taxon>
        <taxon>Kinetoplastea</taxon>
        <taxon>Metakinetoplastina</taxon>
        <taxon>Trypanosomatida</taxon>
        <taxon>Trypanosomatidae</taxon>
        <taxon>Trypanosoma</taxon>
    </lineage>
</organism>
<name>A0A1G4IG80_TRYEQ</name>
<protein>
    <submittedName>
        <fullName evidence="2">Bilobe protein, conserved</fullName>
    </submittedName>
</protein>
<dbReference type="VEuPathDB" id="TriTrypDB:TEOVI_000289200"/>
<feature type="compositionally biased region" description="Polar residues" evidence="1">
    <location>
        <begin position="647"/>
        <end position="657"/>
    </location>
</feature>
<feature type="compositionally biased region" description="Basic and acidic residues" evidence="1">
    <location>
        <begin position="431"/>
        <end position="442"/>
    </location>
</feature>
<feature type="compositionally biased region" description="Polar residues" evidence="1">
    <location>
        <begin position="443"/>
        <end position="460"/>
    </location>
</feature>
<feature type="region of interest" description="Disordered" evidence="1">
    <location>
        <begin position="725"/>
        <end position="766"/>
    </location>
</feature>
<keyword evidence="3" id="KW-1185">Reference proteome</keyword>
<feature type="region of interest" description="Disordered" evidence="1">
    <location>
        <begin position="431"/>
        <end position="527"/>
    </location>
</feature>
<accession>A0A1G4IG80</accession>
<comment type="caution">
    <text evidence="2">The sequence shown here is derived from an EMBL/GenBank/DDBJ whole genome shotgun (WGS) entry which is preliminary data.</text>
</comment>